<organism evidence="3 4">
    <name type="scientific">Vitreoscilla stercoraria</name>
    <dbReference type="NCBI Taxonomy" id="61"/>
    <lineage>
        <taxon>Bacteria</taxon>
        <taxon>Pseudomonadati</taxon>
        <taxon>Pseudomonadota</taxon>
        <taxon>Betaproteobacteria</taxon>
        <taxon>Neisseriales</taxon>
        <taxon>Neisseriaceae</taxon>
        <taxon>Vitreoscilla</taxon>
    </lineage>
</organism>
<sequence>MNLQQTAAYLSQTQTEKRIPPVDQWHPPFCGNMDLIIKANGQWWHEGRQMTRQGLIDLFASVLWREGDEYFLKTPVEKIGICVEDVPLFIEDVNLLTLADGQYIECITTHQDKIILNAEHGLILRDYQGQIQPYVPIRFGLEAKIMRHAFYHLIDWCNLSEQDGQTVLSIPMGQKMQHLSVVGEL</sequence>
<dbReference type="Gene3D" id="2.30.270.10">
    <property type="entry name" value="duf1285 protein"/>
    <property type="match status" value="1"/>
</dbReference>
<feature type="domain" description="DUF1285" evidence="2">
    <location>
        <begin position="99"/>
        <end position="170"/>
    </location>
</feature>
<dbReference type="InterPro" id="IPR048341">
    <property type="entry name" value="DUF1285_N"/>
</dbReference>
<gene>
    <name evidence="3" type="ORF">LVJ81_11160</name>
</gene>
<evidence type="ECO:0000259" key="1">
    <source>
        <dbReference type="Pfam" id="PF06938"/>
    </source>
</evidence>
<dbReference type="InterPro" id="IPR048342">
    <property type="entry name" value="DUF1285_C"/>
</dbReference>
<dbReference type="Proteomes" id="UP000832034">
    <property type="component" value="Chromosome"/>
</dbReference>
<evidence type="ECO:0000313" key="4">
    <source>
        <dbReference type="Proteomes" id="UP000832034"/>
    </source>
</evidence>
<dbReference type="Pfam" id="PF06938">
    <property type="entry name" value="DUF1285_N"/>
    <property type="match status" value="1"/>
</dbReference>
<evidence type="ECO:0000313" key="3">
    <source>
        <dbReference type="EMBL" id="UOO92164.1"/>
    </source>
</evidence>
<name>A0ABY4EAB1_VITST</name>
<evidence type="ECO:0000259" key="2">
    <source>
        <dbReference type="Pfam" id="PF21028"/>
    </source>
</evidence>
<keyword evidence="4" id="KW-1185">Reference proteome</keyword>
<dbReference type="InterPro" id="IPR010707">
    <property type="entry name" value="DUF1285"/>
</dbReference>
<feature type="domain" description="DUF1285" evidence="1">
    <location>
        <begin position="20"/>
        <end position="86"/>
    </location>
</feature>
<dbReference type="InterPro" id="IPR023361">
    <property type="entry name" value="DUF1285_beta_roll_sf"/>
</dbReference>
<dbReference type="Pfam" id="PF21028">
    <property type="entry name" value="DUF1285_C"/>
    <property type="match status" value="1"/>
</dbReference>
<dbReference type="Gene3D" id="3.10.540.10">
    <property type="entry name" value="duf1285 like domain"/>
    <property type="match status" value="1"/>
</dbReference>
<proteinExistence type="predicted"/>
<accession>A0ABY4EAB1</accession>
<protein>
    <submittedName>
        <fullName evidence="3">DUF1285 domain-containing protein</fullName>
    </submittedName>
</protein>
<dbReference type="EMBL" id="CP091512">
    <property type="protein sequence ID" value="UOO92164.1"/>
    <property type="molecule type" value="Genomic_DNA"/>
</dbReference>
<dbReference type="RefSeq" id="WP_051083009.1">
    <property type="nucleotide sequence ID" value="NZ_CP091512.1"/>
</dbReference>
<reference evidence="3" key="2">
    <citation type="journal article" date="2022" name="Res Sq">
        <title>Evolution of multicellular longitudinally dividing oral cavity symbionts (Neisseriaceae).</title>
        <authorList>
            <person name="Nyongesa S."/>
            <person name="Weber P."/>
            <person name="Bernet E."/>
            <person name="Pullido F."/>
            <person name="Nieckarz M."/>
            <person name="Delaby M."/>
            <person name="Nieves C."/>
            <person name="Viehboeck T."/>
            <person name="Krause N."/>
            <person name="Rivera-Millot A."/>
            <person name="Nakamura A."/>
            <person name="Vischer N."/>
            <person name="VanNieuwenhze M."/>
            <person name="Brun Y."/>
            <person name="Cava F."/>
            <person name="Bulgheresi S."/>
            <person name="Veyrier F."/>
        </authorList>
    </citation>
    <scope>NUCLEOTIDE SEQUENCE</scope>
    <source>
        <strain evidence="3">SAG 1488-6</strain>
    </source>
</reference>
<reference evidence="3" key="1">
    <citation type="submission" date="2021-12" db="EMBL/GenBank/DDBJ databases">
        <authorList>
            <person name="Veyrier F.J."/>
        </authorList>
    </citation>
    <scope>NUCLEOTIDE SEQUENCE</scope>
    <source>
        <strain evidence="3">SAG 1488-6</strain>
    </source>
</reference>
<dbReference type="PIRSF" id="PIRSF029557">
    <property type="entry name" value="UCP029557"/>
    <property type="match status" value="1"/>
</dbReference>